<evidence type="ECO:0000313" key="2">
    <source>
        <dbReference type="EMBL" id="QNM81937.1"/>
    </source>
</evidence>
<proteinExistence type="predicted"/>
<gene>
    <name evidence="2" type="ORF">H8M03_07780</name>
</gene>
<accession>A0A7G9KZY8</accession>
<feature type="transmembrane region" description="Helical" evidence="1">
    <location>
        <begin position="21"/>
        <end position="41"/>
    </location>
</feature>
<name>A0A7G9KZY8_9SPHN</name>
<sequence length="94" mass="9967">MARPDPIPSPKASLLRRFRRAMKWLALLSIVIAAIAVLLVARGDDGVHIHMLIATALGVGLTVLLGTGLMVLSFLSSSSGHDDAAGQSQHKDDR</sequence>
<dbReference type="KEGG" id="ssau:H8M03_07780"/>
<keyword evidence="1" id="KW-1133">Transmembrane helix</keyword>
<dbReference type="AlphaFoldDB" id="A0A7G9KZY8"/>
<dbReference type="Proteomes" id="UP000515861">
    <property type="component" value="Chromosome"/>
</dbReference>
<keyword evidence="1" id="KW-0472">Membrane</keyword>
<protein>
    <submittedName>
        <fullName evidence="2">Uncharacterized protein</fullName>
    </submittedName>
</protein>
<feature type="transmembrane region" description="Helical" evidence="1">
    <location>
        <begin position="47"/>
        <end position="72"/>
    </location>
</feature>
<organism evidence="2 3">
    <name type="scientific">Sphingomonas sabuli</name>
    <dbReference type="NCBI Taxonomy" id="2764186"/>
    <lineage>
        <taxon>Bacteria</taxon>
        <taxon>Pseudomonadati</taxon>
        <taxon>Pseudomonadota</taxon>
        <taxon>Alphaproteobacteria</taxon>
        <taxon>Sphingomonadales</taxon>
        <taxon>Sphingomonadaceae</taxon>
        <taxon>Sphingomonas</taxon>
    </lineage>
</organism>
<evidence type="ECO:0000256" key="1">
    <source>
        <dbReference type="SAM" id="Phobius"/>
    </source>
</evidence>
<dbReference type="EMBL" id="CP060697">
    <property type="protein sequence ID" value="QNM81937.1"/>
    <property type="molecule type" value="Genomic_DNA"/>
</dbReference>
<keyword evidence="3" id="KW-1185">Reference proteome</keyword>
<evidence type="ECO:0000313" key="3">
    <source>
        <dbReference type="Proteomes" id="UP000515861"/>
    </source>
</evidence>
<reference evidence="2 3" key="1">
    <citation type="submission" date="2020-08" db="EMBL/GenBank/DDBJ databases">
        <title>Sphingomonas sp. sand1-3 16S ribosomal RNA gene Genome sequencing and assembly.</title>
        <authorList>
            <person name="Kang M."/>
        </authorList>
    </citation>
    <scope>NUCLEOTIDE SEQUENCE [LARGE SCALE GENOMIC DNA]</scope>
    <source>
        <strain evidence="3">sand1-3</strain>
    </source>
</reference>
<keyword evidence="1" id="KW-0812">Transmembrane</keyword>
<dbReference type="RefSeq" id="WP_187478893.1">
    <property type="nucleotide sequence ID" value="NZ_CP060697.1"/>
</dbReference>